<dbReference type="InterPro" id="IPR055546">
    <property type="entry name" value="DUF7122"/>
</dbReference>
<dbReference type="OrthoDB" id="50259at2157"/>
<dbReference type="Pfam" id="PF23437">
    <property type="entry name" value="DUF7122"/>
    <property type="match status" value="1"/>
</dbReference>
<dbReference type="Proteomes" id="UP000198876">
    <property type="component" value="Unassembled WGS sequence"/>
</dbReference>
<evidence type="ECO:0000313" key="4">
    <source>
        <dbReference type="Proteomes" id="UP000198876"/>
    </source>
</evidence>
<gene>
    <name evidence="3" type="ORF">SAMN04488063_2926</name>
</gene>
<organism evidence="3 4">
    <name type="scientific">Halopelagius inordinatus</name>
    <dbReference type="NCBI Taxonomy" id="553467"/>
    <lineage>
        <taxon>Archaea</taxon>
        <taxon>Methanobacteriati</taxon>
        <taxon>Methanobacteriota</taxon>
        <taxon>Stenosarchaea group</taxon>
        <taxon>Halobacteria</taxon>
        <taxon>Halobacteriales</taxon>
        <taxon>Haloferacaceae</taxon>
    </lineage>
</organism>
<evidence type="ECO:0000259" key="2">
    <source>
        <dbReference type="Pfam" id="PF23437"/>
    </source>
</evidence>
<proteinExistence type="predicted"/>
<feature type="compositionally biased region" description="Basic and acidic residues" evidence="1">
    <location>
        <begin position="7"/>
        <end position="25"/>
    </location>
</feature>
<evidence type="ECO:0000256" key="1">
    <source>
        <dbReference type="SAM" id="MobiDB-lite"/>
    </source>
</evidence>
<keyword evidence="4" id="KW-1185">Reference proteome</keyword>
<keyword evidence="3" id="KW-0489">Methyltransferase</keyword>
<dbReference type="AlphaFoldDB" id="A0A1I2UMC5"/>
<dbReference type="GO" id="GO:0008168">
    <property type="term" value="F:methyltransferase activity"/>
    <property type="evidence" value="ECO:0007669"/>
    <property type="project" value="UniProtKB-KW"/>
</dbReference>
<name>A0A1I2UMC5_9EURY</name>
<evidence type="ECO:0000313" key="3">
    <source>
        <dbReference type="EMBL" id="SFG78314.1"/>
    </source>
</evidence>
<dbReference type="STRING" id="553467.SAMN04488063_2926"/>
<dbReference type="EMBL" id="FOOQ01000004">
    <property type="protein sequence ID" value="SFG78314.1"/>
    <property type="molecule type" value="Genomic_DNA"/>
</dbReference>
<feature type="domain" description="DUF7122" evidence="2">
    <location>
        <begin position="6"/>
        <end position="83"/>
    </location>
</feature>
<keyword evidence="3" id="KW-0808">Transferase</keyword>
<sequence>MSDTETDDRPTNDGQRFDRLPETADGRVVAGRPTREEVVTWWENRYGVPPETWDGHTFWEKGAGKIWAFADDVVSPADVEGLGLRILRARQEHWKPSTNAVQRFGGAATKNVVELDGEEATRFVAGEDQEIDWDGDWGYLVAAHELAGEREPIGVGLFLHGELRSTVPKGRQEDLPELD</sequence>
<accession>A0A1I2UMC5</accession>
<dbReference type="GO" id="GO:0032259">
    <property type="term" value="P:methylation"/>
    <property type="evidence" value="ECO:0007669"/>
    <property type="project" value="UniProtKB-KW"/>
</dbReference>
<feature type="region of interest" description="Disordered" evidence="1">
    <location>
        <begin position="1"/>
        <end position="27"/>
    </location>
</feature>
<protein>
    <submittedName>
        <fullName evidence="3">RNA-binding PUA-like domain of methyltransferase RsmF</fullName>
    </submittedName>
</protein>
<dbReference type="RefSeq" id="WP_092893304.1">
    <property type="nucleotide sequence ID" value="NZ_FOOQ01000004.1"/>
</dbReference>
<reference evidence="4" key="1">
    <citation type="submission" date="2016-10" db="EMBL/GenBank/DDBJ databases">
        <authorList>
            <person name="Varghese N."/>
            <person name="Submissions S."/>
        </authorList>
    </citation>
    <scope>NUCLEOTIDE SEQUENCE [LARGE SCALE GENOMIC DNA]</scope>
    <source>
        <strain evidence="4">CGMCC 1.7739</strain>
    </source>
</reference>